<gene>
    <name evidence="2" type="ORF">LEP1GSC081_3032</name>
</gene>
<accession>A0A0E2B9G2</accession>
<feature type="transmembrane region" description="Helical" evidence="1">
    <location>
        <begin position="33"/>
        <end position="56"/>
    </location>
</feature>
<proteinExistence type="predicted"/>
<evidence type="ECO:0000313" key="3">
    <source>
        <dbReference type="Proteomes" id="UP000006253"/>
    </source>
</evidence>
<evidence type="ECO:0000256" key="1">
    <source>
        <dbReference type="SAM" id="Phobius"/>
    </source>
</evidence>
<protein>
    <recommendedName>
        <fullName evidence="4">Lipoprotein</fullName>
    </recommendedName>
</protein>
<sequence>MIVFIFLKKGIVMKSILTFGNQFQKRILTSIQFLRSFILKLASIVLVVFGFFIPVFSCVDADTIPSKVNEIVLPSETTRIRFEKNSFPDFIQNLPLKSDRTLWTYKKQNIILRYDTIAVLDLPLLFQSDLEQCADYTMRIWAEYHKQKNRLNQLYLFDYNGNQKFFSKSGLSYSSFLRKTFASSNSYSLKKGGKIISEKDLKPGDLFVQNETGGIGHVSMILDLAENRKGERFFLIGFSFMPAQEMHVERAPEKFGSRGWFTYSGFLSHLKESYPYGNSVLRRF</sequence>
<evidence type="ECO:0000313" key="2">
    <source>
        <dbReference type="EMBL" id="EKO13744.1"/>
    </source>
</evidence>
<keyword evidence="1" id="KW-1133">Transmembrane helix</keyword>
<dbReference type="Proteomes" id="UP000006253">
    <property type="component" value="Unassembled WGS sequence"/>
</dbReference>
<keyword evidence="1" id="KW-0472">Membrane</keyword>
<keyword evidence="1" id="KW-0812">Transmembrane</keyword>
<organism evidence="2 3">
    <name type="scientific">Leptospira kirschneri str. H1</name>
    <dbReference type="NCBI Taxonomy" id="1049966"/>
    <lineage>
        <taxon>Bacteria</taxon>
        <taxon>Pseudomonadati</taxon>
        <taxon>Spirochaetota</taxon>
        <taxon>Spirochaetia</taxon>
        <taxon>Leptospirales</taxon>
        <taxon>Leptospiraceae</taxon>
        <taxon>Leptospira</taxon>
    </lineage>
</organism>
<dbReference type="AlphaFoldDB" id="A0A0E2B9G2"/>
<dbReference type="Pfam" id="PF16138">
    <property type="entry name" value="DUF4846"/>
    <property type="match status" value="2"/>
</dbReference>
<name>A0A0E2B9G2_9LEPT</name>
<comment type="caution">
    <text evidence="2">The sequence shown here is derived from an EMBL/GenBank/DDBJ whole genome shotgun (WGS) entry which is preliminary data.</text>
</comment>
<evidence type="ECO:0008006" key="4">
    <source>
        <dbReference type="Google" id="ProtNLM"/>
    </source>
</evidence>
<reference evidence="2 3" key="1">
    <citation type="submission" date="2012-10" db="EMBL/GenBank/DDBJ databases">
        <authorList>
            <person name="Harkins D.M."/>
            <person name="Durkin A.S."/>
            <person name="Brinkac L.M."/>
            <person name="Selengut J.D."/>
            <person name="Sanka R."/>
            <person name="DePew J."/>
            <person name="Purushe J."/>
            <person name="Peacock S.J."/>
            <person name="Thaipadungpanit J."/>
            <person name="Wuthiekanun V.W."/>
            <person name="Day N.P."/>
            <person name="Vinetz J.M."/>
            <person name="Sutton G.G."/>
            <person name="Nelson W.C."/>
            <person name="Fouts D.E."/>
        </authorList>
    </citation>
    <scope>NUCLEOTIDE SEQUENCE [LARGE SCALE GENOMIC DNA]</scope>
    <source>
        <strain evidence="2 3">H1</strain>
    </source>
</reference>
<dbReference type="InterPro" id="IPR032315">
    <property type="entry name" value="DUF4846"/>
</dbReference>
<dbReference type="EMBL" id="AHMY02000067">
    <property type="protein sequence ID" value="EKO13744.1"/>
    <property type="molecule type" value="Genomic_DNA"/>
</dbReference>